<sequence>MGFTATTVMFGVKIKIEYLYRFATISGCCSSSLLNEETKVHHRRFAPASVSGVTVFTA</sequence>
<protein>
    <submittedName>
        <fullName evidence="1">Uncharacterized protein</fullName>
    </submittedName>
</protein>
<proteinExistence type="predicted"/>
<keyword evidence="2" id="KW-1185">Reference proteome</keyword>
<evidence type="ECO:0000313" key="1">
    <source>
        <dbReference type="EMBL" id="OTG27410.1"/>
    </source>
</evidence>
<accession>A0A251UVK2</accession>
<evidence type="ECO:0000313" key="2">
    <source>
        <dbReference type="Proteomes" id="UP000215914"/>
    </source>
</evidence>
<dbReference type="InParanoid" id="A0A251UVK2"/>
<dbReference type="EMBL" id="CM007893">
    <property type="protein sequence ID" value="OTG27410.1"/>
    <property type="molecule type" value="Genomic_DNA"/>
</dbReference>
<name>A0A251UVK2_HELAN</name>
<organism evidence="1 2">
    <name type="scientific">Helianthus annuus</name>
    <name type="common">Common sunflower</name>
    <dbReference type="NCBI Taxonomy" id="4232"/>
    <lineage>
        <taxon>Eukaryota</taxon>
        <taxon>Viridiplantae</taxon>
        <taxon>Streptophyta</taxon>
        <taxon>Embryophyta</taxon>
        <taxon>Tracheophyta</taxon>
        <taxon>Spermatophyta</taxon>
        <taxon>Magnoliopsida</taxon>
        <taxon>eudicotyledons</taxon>
        <taxon>Gunneridae</taxon>
        <taxon>Pentapetalae</taxon>
        <taxon>asterids</taxon>
        <taxon>campanulids</taxon>
        <taxon>Asterales</taxon>
        <taxon>Asteraceae</taxon>
        <taxon>Asteroideae</taxon>
        <taxon>Heliantheae alliance</taxon>
        <taxon>Heliantheae</taxon>
        <taxon>Helianthus</taxon>
    </lineage>
</organism>
<gene>
    <name evidence="1" type="ORF">HannXRQ_Chr04g0099711</name>
</gene>
<dbReference type="AlphaFoldDB" id="A0A251UVK2"/>
<dbReference type="Proteomes" id="UP000215914">
    <property type="component" value="Chromosome 4"/>
</dbReference>
<reference evidence="2" key="1">
    <citation type="journal article" date="2017" name="Nature">
        <title>The sunflower genome provides insights into oil metabolism, flowering and Asterid evolution.</title>
        <authorList>
            <person name="Badouin H."/>
            <person name="Gouzy J."/>
            <person name="Grassa C.J."/>
            <person name="Murat F."/>
            <person name="Staton S.E."/>
            <person name="Cottret L."/>
            <person name="Lelandais-Briere C."/>
            <person name="Owens G.L."/>
            <person name="Carrere S."/>
            <person name="Mayjonade B."/>
            <person name="Legrand L."/>
            <person name="Gill N."/>
            <person name="Kane N.C."/>
            <person name="Bowers J.E."/>
            <person name="Hubner S."/>
            <person name="Bellec A."/>
            <person name="Berard A."/>
            <person name="Berges H."/>
            <person name="Blanchet N."/>
            <person name="Boniface M.C."/>
            <person name="Brunel D."/>
            <person name="Catrice O."/>
            <person name="Chaidir N."/>
            <person name="Claudel C."/>
            <person name="Donnadieu C."/>
            <person name="Faraut T."/>
            <person name="Fievet G."/>
            <person name="Helmstetter N."/>
            <person name="King M."/>
            <person name="Knapp S.J."/>
            <person name="Lai Z."/>
            <person name="Le Paslier M.C."/>
            <person name="Lippi Y."/>
            <person name="Lorenzon L."/>
            <person name="Mandel J.R."/>
            <person name="Marage G."/>
            <person name="Marchand G."/>
            <person name="Marquand E."/>
            <person name="Bret-Mestries E."/>
            <person name="Morien E."/>
            <person name="Nambeesan S."/>
            <person name="Nguyen T."/>
            <person name="Pegot-Espagnet P."/>
            <person name="Pouilly N."/>
            <person name="Raftis F."/>
            <person name="Sallet E."/>
            <person name="Schiex T."/>
            <person name="Thomas J."/>
            <person name="Vandecasteele C."/>
            <person name="Vares D."/>
            <person name="Vear F."/>
            <person name="Vautrin S."/>
            <person name="Crespi M."/>
            <person name="Mangin B."/>
            <person name="Burke J.M."/>
            <person name="Salse J."/>
            <person name="Munos S."/>
            <person name="Vincourt P."/>
            <person name="Rieseberg L.H."/>
            <person name="Langlade N.B."/>
        </authorList>
    </citation>
    <scope>NUCLEOTIDE SEQUENCE [LARGE SCALE GENOMIC DNA]</scope>
    <source>
        <strain evidence="2">cv. SF193</strain>
    </source>
</reference>